<evidence type="ECO:0000313" key="4">
    <source>
        <dbReference type="Proteomes" id="UP001139157"/>
    </source>
</evidence>
<evidence type="ECO:0000256" key="2">
    <source>
        <dbReference type="SAM" id="Phobius"/>
    </source>
</evidence>
<dbReference type="Proteomes" id="UP001139157">
    <property type="component" value="Unassembled WGS sequence"/>
</dbReference>
<proteinExistence type="predicted"/>
<feature type="transmembrane region" description="Helical" evidence="2">
    <location>
        <begin position="269"/>
        <end position="291"/>
    </location>
</feature>
<dbReference type="RefSeq" id="WP_251913554.1">
    <property type="nucleotide sequence ID" value="NZ_JAMRXG010000007.1"/>
</dbReference>
<dbReference type="InterPro" id="IPR025291">
    <property type="entry name" value="DUF4153"/>
</dbReference>
<feature type="compositionally biased region" description="Pro residues" evidence="1">
    <location>
        <begin position="38"/>
        <end position="58"/>
    </location>
</feature>
<keyword evidence="2" id="KW-0812">Transmembrane</keyword>
<feature type="transmembrane region" description="Helical" evidence="2">
    <location>
        <begin position="314"/>
        <end position="337"/>
    </location>
</feature>
<feature type="transmembrane region" description="Helical" evidence="2">
    <location>
        <begin position="389"/>
        <end position="410"/>
    </location>
</feature>
<feature type="transmembrane region" description="Helical" evidence="2">
    <location>
        <begin position="144"/>
        <end position="161"/>
    </location>
</feature>
<sequence length="544" mass="57962">MAVAAPPEPGAAQSDTAKASQPPVSGGTPWADPSTPTRVPPPAVPPMTPVARQLPPPRWTRISYPSGVPLAMAVSAVAGAILIPLDRPGIGWVLAAAIMAASIAVVDRRARRRGAVAGEQGPSAEGEGSQGAGPKVAPAQPYRARWWWAALTVALLSVGFVRASGWLFAWCLLAVFATASLTLVGRRSAVGFWFDAFAIPLSALAMPPWLVRGIRNRASGGAGARTRIVISVVVTVALLVIFVPLLSGADALFAGLLRAVVPEVDGPSVTRWIFVGLVLAALTAGALYLLAGPPTPADPAAPERRGMRWRVTEWALPVGALTGLFALFVAVQLTALFGGDGYVQRTAGLTYAEYARSGFWQLSAVSILTLAVIAAVLRWAAKDDPAQRIWLRGLLTALSVLTLVIVASALQRMWTYQQAYGFTVLRLLVSACEIWIALLYLMVLAALIRLRLAWLPRAAVGAAALTLVVLAVVDPERLIAERNIDRWRAGKELDVAYLSGLSADIVPATDRLPAQLRAQILDDIRDRTADDRWQSWTLARTRLQ</sequence>
<feature type="transmembrane region" description="Helical" evidence="2">
    <location>
        <begin position="89"/>
        <end position="106"/>
    </location>
</feature>
<name>A0A9X2IYV2_9NOCA</name>
<feature type="transmembrane region" description="Helical" evidence="2">
    <location>
        <begin position="422"/>
        <end position="448"/>
    </location>
</feature>
<dbReference type="EMBL" id="JAMRXG010000007">
    <property type="protein sequence ID" value="MCM6775345.1"/>
    <property type="molecule type" value="Genomic_DNA"/>
</dbReference>
<feature type="transmembrane region" description="Helical" evidence="2">
    <location>
        <begin position="230"/>
        <end position="257"/>
    </location>
</feature>
<protein>
    <submittedName>
        <fullName evidence="3">DUF4173 domain-containing protein</fullName>
    </submittedName>
</protein>
<keyword evidence="4" id="KW-1185">Reference proteome</keyword>
<feature type="transmembrane region" description="Helical" evidence="2">
    <location>
        <begin position="62"/>
        <end position="83"/>
    </location>
</feature>
<evidence type="ECO:0000256" key="1">
    <source>
        <dbReference type="SAM" id="MobiDB-lite"/>
    </source>
</evidence>
<gene>
    <name evidence="3" type="ORF">NDR86_17880</name>
</gene>
<reference evidence="3" key="1">
    <citation type="submission" date="2022-06" db="EMBL/GenBank/DDBJ databases">
        <title>Novel species in genus nocardia.</title>
        <authorList>
            <person name="Li F."/>
        </authorList>
    </citation>
    <scope>NUCLEOTIDE SEQUENCE</scope>
    <source>
        <strain evidence="3">CDC141</strain>
    </source>
</reference>
<feature type="transmembrane region" description="Helical" evidence="2">
    <location>
        <begin position="192"/>
        <end position="210"/>
    </location>
</feature>
<keyword evidence="2" id="KW-1133">Transmembrane helix</keyword>
<dbReference type="Pfam" id="PF13687">
    <property type="entry name" value="DUF4153"/>
    <property type="match status" value="1"/>
</dbReference>
<feature type="transmembrane region" description="Helical" evidence="2">
    <location>
        <begin position="358"/>
        <end position="377"/>
    </location>
</feature>
<comment type="caution">
    <text evidence="3">The sequence shown here is derived from an EMBL/GenBank/DDBJ whole genome shotgun (WGS) entry which is preliminary data.</text>
</comment>
<keyword evidence="2" id="KW-0472">Membrane</keyword>
<accession>A0A9X2IYV2</accession>
<organism evidence="3 4">
    <name type="scientific">Nocardia pulmonis</name>
    <dbReference type="NCBI Taxonomy" id="2951408"/>
    <lineage>
        <taxon>Bacteria</taxon>
        <taxon>Bacillati</taxon>
        <taxon>Actinomycetota</taxon>
        <taxon>Actinomycetes</taxon>
        <taxon>Mycobacteriales</taxon>
        <taxon>Nocardiaceae</taxon>
        <taxon>Nocardia</taxon>
    </lineage>
</organism>
<feature type="compositionally biased region" description="Polar residues" evidence="1">
    <location>
        <begin position="13"/>
        <end position="23"/>
    </location>
</feature>
<feature type="region of interest" description="Disordered" evidence="1">
    <location>
        <begin position="116"/>
        <end position="136"/>
    </location>
</feature>
<dbReference type="AlphaFoldDB" id="A0A9X2IYV2"/>
<feature type="region of interest" description="Disordered" evidence="1">
    <location>
        <begin position="1"/>
        <end position="58"/>
    </location>
</feature>
<feature type="transmembrane region" description="Helical" evidence="2">
    <location>
        <begin position="454"/>
        <end position="473"/>
    </location>
</feature>
<evidence type="ECO:0000313" key="3">
    <source>
        <dbReference type="EMBL" id="MCM6775345.1"/>
    </source>
</evidence>